<accession>A0A5B8S1U9</accession>
<proteinExistence type="predicted"/>
<dbReference type="InterPro" id="IPR036390">
    <property type="entry name" value="WH_DNA-bd_sf"/>
</dbReference>
<keyword evidence="1" id="KW-0238">DNA-binding</keyword>
<dbReference type="PROSITE" id="PS01117">
    <property type="entry name" value="HTH_MARR_1"/>
    <property type="match status" value="1"/>
</dbReference>
<dbReference type="Gene3D" id="1.10.10.10">
    <property type="entry name" value="Winged helix-like DNA-binding domain superfamily/Winged helix DNA-binding domain"/>
    <property type="match status" value="1"/>
</dbReference>
<gene>
    <name evidence="1" type="ORF">FRF71_03630</name>
</gene>
<dbReference type="KEGG" id="ngf:FRF71_03630"/>
<dbReference type="Proteomes" id="UP000321172">
    <property type="component" value="Chromosome"/>
</dbReference>
<dbReference type="RefSeq" id="WP_147089283.1">
    <property type="nucleotide sequence ID" value="NZ_BAABJD010000001.1"/>
</dbReference>
<evidence type="ECO:0000313" key="2">
    <source>
        <dbReference type="Proteomes" id="UP000321172"/>
    </source>
</evidence>
<reference evidence="1 2" key="1">
    <citation type="journal article" date="2013" name="J. Microbiol. Biotechnol.">
        <title>Novosphingobium ginsenosidimutans sp. nov., with the ability to convert ginsenoside.</title>
        <authorList>
            <person name="Kim J.K."/>
            <person name="He D."/>
            <person name="Liu Q.M."/>
            <person name="Park H.Y."/>
            <person name="Jung M.S."/>
            <person name="Yoon M.H."/>
            <person name="Kim S.C."/>
            <person name="Im W.T."/>
        </authorList>
    </citation>
    <scope>NUCLEOTIDE SEQUENCE [LARGE SCALE GENOMIC DNA]</scope>
    <source>
        <strain evidence="1 2">FW-6</strain>
    </source>
</reference>
<dbReference type="OrthoDB" id="7594920at2"/>
<keyword evidence="2" id="KW-1185">Reference proteome</keyword>
<organism evidence="1 2">
    <name type="scientific">Novosphingobium ginsenosidimutans</name>
    <dbReference type="NCBI Taxonomy" id="1176536"/>
    <lineage>
        <taxon>Bacteria</taxon>
        <taxon>Pseudomonadati</taxon>
        <taxon>Pseudomonadota</taxon>
        <taxon>Alphaproteobacteria</taxon>
        <taxon>Sphingomonadales</taxon>
        <taxon>Sphingomonadaceae</taxon>
        <taxon>Novosphingobium</taxon>
    </lineage>
</organism>
<dbReference type="InterPro" id="IPR023187">
    <property type="entry name" value="Tscrpt_reg_MarR-type_CS"/>
</dbReference>
<protein>
    <submittedName>
        <fullName evidence="1">Winged helix DNA-binding protein</fullName>
    </submittedName>
</protein>
<dbReference type="AlphaFoldDB" id="A0A5B8S1U9"/>
<dbReference type="GO" id="GO:0003677">
    <property type="term" value="F:DNA binding"/>
    <property type="evidence" value="ECO:0007669"/>
    <property type="project" value="UniProtKB-KW"/>
</dbReference>
<dbReference type="GO" id="GO:0003700">
    <property type="term" value="F:DNA-binding transcription factor activity"/>
    <property type="evidence" value="ECO:0007669"/>
    <property type="project" value="InterPro"/>
</dbReference>
<name>A0A5B8S1U9_9SPHN</name>
<evidence type="ECO:0000313" key="1">
    <source>
        <dbReference type="EMBL" id="QEA15303.1"/>
    </source>
</evidence>
<sequence length="168" mass="18551">MAEELLSLTNQLSSFTNSRTVGSTRSPFKFDGADRTEPGAVTEAQLAHNLVDPLPDPRLVRRIIRYRQMRAQHFGPDLFADPVWDMLLDLAAARAEHRLVSVTSLCIASGVPSTTALRYIGVLEELGLIERTADARDRRRRFVGLSRKGALAMARYFADVARQAGGSP</sequence>
<dbReference type="EMBL" id="CP042345">
    <property type="protein sequence ID" value="QEA15303.1"/>
    <property type="molecule type" value="Genomic_DNA"/>
</dbReference>
<dbReference type="InterPro" id="IPR036388">
    <property type="entry name" value="WH-like_DNA-bd_sf"/>
</dbReference>
<dbReference type="SUPFAM" id="SSF46785">
    <property type="entry name" value="Winged helix' DNA-binding domain"/>
    <property type="match status" value="1"/>
</dbReference>